<keyword evidence="1" id="KW-0472">Membrane</keyword>
<evidence type="ECO:0000313" key="2">
    <source>
        <dbReference type="EMBL" id="ARW64429.1"/>
    </source>
</evidence>
<keyword evidence="1" id="KW-1133">Transmembrane helix</keyword>
<dbReference type="EMBL" id="MF101432">
    <property type="protein sequence ID" value="ARW64429.1"/>
    <property type="molecule type" value="Genomic_DNA"/>
</dbReference>
<sequence length="54" mass="6551">MDFLLIACYLFTYSFLLSIWTIFYYFIIYLCLNISICGSLMFLCFYTILLYNIL</sequence>
<dbReference type="AlphaFoldDB" id="A0A1Z1MEU5"/>
<feature type="transmembrane region" description="Helical" evidence="1">
    <location>
        <begin position="7"/>
        <end position="27"/>
    </location>
</feature>
<keyword evidence="2" id="KW-0150">Chloroplast</keyword>
<name>A0A1Z1MEU5_9FLOR</name>
<evidence type="ECO:0000256" key="1">
    <source>
        <dbReference type="SAM" id="Phobius"/>
    </source>
</evidence>
<proteinExistence type="predicted"/>
<keyword evidence="1" id="KW-0812">Transmembrane</keyword>
<geneLocation type="chloroplast" evidence="2"/>
<accession>A0A1Z1MEU5</accession>
<gene>
    <name evidence="2" type="primary">orf54</name>
</gene>
<reference evidence="2" key="1">
    <citation type="journal article" date="2017" name="J. Phycol.">
        <title>Analysis of chloroplast genomes and a supermatrix inform reclassification of the Rhodomelaceae (Rhodophyta).</title>
        <authorList>
            <person name="Diaz-Tapia P."/>
            <person name="Maggs C.A."/>
            <person name="West J.A."/>
            <person name="Verbruggen H."/>
        </authorList>
    </citation>
    <scope>NUCLEOTIDE SEQUENCE</scope>
    <source>
        <strain evidence="2">PD763</strain>
    </source>
</reference>
<dbReference type="RefSeq" id="YP_009395449.1">
    <property type="nucleotide sequence ID" value="NC_035277.1"/>
</dbReference>
<protein>
    <submittedName>
        <fullName evidence="2">Uncharacterized protein</fullName>
    </submittedName>
</protein>
<feature type="transmembrane region" description="Helical" evidence="1">
    <location>
        <begin position="33"/>
        <end position="53"/>
    </location>
</feature>
<organism evidence="2">
    <name type="scientific">Polysiphonia infestans</name>
    <dbReference type="NCBI Taxonomy" id="2006978"/>
    <lineage>
        <taxon>Eukaryota</taxon>
        <taxon>Rhodophyta</taxon>
        <taxon>Florideophyceae</taxon>
        <taxon>Rhodymeniophycidae</taxon>
        <taxon>Ceramiales</taxon>
        <taxon>Rhodomelaceae</taxon>
        <taxon>Polysiphonioideae</taxon>
        <taxon>Polysiphonia</taxon>
    </lineage>
</organism>
<keyword evidence="2" id="KW-0934">Plastid</keyword>
<dbReference type="GeneID" id="33357471"/>